<dbReference type="EMBL" id="CP036279">
    <property type="protein sequence ID" value="QDU62628.1"/>
    <property type="molecule type" value="Genomic_DNA"/>
</dbReference>
<dbReference type="PANTHER" id="PTHR36934:SF1">
    <property type="entry name" value="THIOESTERASE DOMAIN-CONTAINING PROTEIN"/>
    <property type="match status" value="1"/>
</dbReference>
<dbReference type="PIRSF" id="PIRSF014972">
    <property type="entry name" value="FlK"/>
    <property type="match status" value="1"/>
</dbReference>
<dbReference type="InterPro" id="IPR029069">
    <property type="entry name" value="HotDog_dom_sf"/>
</dbReference>
<dbReference type="InterPro" id="IPR054485">
    <property type="entry name" value="FlK-like_dom"/>
</dbReference>
<dbReference type="Pfam" id="PF22636">
    <property type="entry name" value="FlK"/>
    <property type="match status" value="1"/>
</dbReference>
<dbReference type="KEGG" id="knv:Pan216_34950"/>
<dbReference type="OrthoDB" id="6902891at2"/>
<protein>
    <submittedName>
        <fullName evidence="4">Fluoroacetyl-CoA thioesterase</fullName>
        <ecNumber evidence="4">3.1.2.29</ecNumber>
    </submittedName>
</protein>
<dbReference type="EC" id="3.1.2.29" evidence="4"/>
<dbReference type="PANTHER" id="PTHR36934">
    <property type="entry name" value="BLR0278 PROTEIN"/>
    <property type="match status" value="1"/>
</dbReference>
<feature type="domain" description="Fluoroacetyl-CoA-specific thioesterase-like" evidence="3">
    <location>
        <begin position="17"/>
        <end position="119"/>
    </location>
</feature>
<accession>A0A518B6M3</accession>
<dbReference type="AlphaFoldDB" id="A0A518B6M3"/>
<evidence type="ECO:0000313" key="4">
    <source>
        <dbReference type="EMBL" id="QDU62628.1"/>
    </source>
</evidence>
<feature type="binding site" evidence="2">
    <location>
        <position position="63"/>
    </location>
    <ligand>
        <name>substrate</name>
    </ligand>
</feature>
<sequence length="135" mass="15217">MKSAPKIGLEHRRTFTVEQRHLIVFSDDQMPAVLSTPNLILEMEITAREALEPFLDDHERSVGVSLDIAHSAPSLLGFAVTCRARVLGVEGDVVNFQIEASDEIELLSRGHHRRRVVDTARLRRRIEKKQAKRGG</sequence>
<gene>
    <name evidence="4" type="primary">flK</name>
    <name evidence="4" type="ORF">Pan216_34950</name>
</gene>
<dbReference type="Gene3D" id="3.10.129.10">
    <property type="entry name" value="Hotdog Thioesterase"/>
    <property type="match status" value="1"/>
</dbReference>
<feature type="active site" evidence="1">
    <location>
        <position position="44"/>
    </location>
</feature>
<keyword evidence="4" id="KW-0378">Hydrolase</keyword>
<dbReference type="Proteomes" id="UP000317093">
    <property type="component" value="Chromosome"/>
</dbReference>
<dbReference type="GO" id="GO:0016787">
    <property type="term" value="F:hydrolase activity"/>
    <property type="evidence" value="ECO:0007669"/>
    <property type="project" value="UniProtKB-KW"/>
</dbReference>
<evidence type="ECO:0000259" key="3">
    <source>
        <dbReference type="Pfam" id="PF22636"/>
    </source>
</evidence>
<feature type="binding site" evidence="2">
    <location>
        <position position="63"/>
    </location>
    <ligand>
        <name>CoA</name>
        <dbReference type="ChEBI" id="CHEBI:57287"/>
    </ligand>
</feature>
<organism evidence="4 5">
    <name type="scientific">Kolteria novifilia</name>
    <dbReference type="NCBI Taxonomy" id="2527975"/>
    <lineage>
        <taxon>Bacteria</taxon>
        <taxon>Pseudomonadati</taxon>
        <taxon>Planctomycetota</taxon>
        <taxon>Planctomycetia</taxon>
        <taxon>Kolteriales</taxon>
        <taxon>Kolteriaceae</taxon>
        <taxon>Kolteria</taxon>
    </lineage>
</organism>
<dbReference type="InterPro" id="IPR025540">
    <property type="entry name" value="FlK"/>
</dbReference>
<feature type="active site" evidence="1">
    <location>
        <position position="70"/>
    </location>
</feature>
<dbReference type="RefSeq" id="WP_145259516.1">
    <property type="nucleotide sequence ID" value="NZ_CP036279.1"/>
</dbReference>
<reference evidence="4 5" key="1">
    <citation type="submission" date="2019-02" db="EMBL/GenBank/DDBJ databases">
        <title>Deep-cultivation of Planctomycetes and their phenomic and genomic characterization uncovers novel biology.</title>
        <authorList>
            <person name="Wiegand S."/>
            <person name="Jogler M."/>
            <person name="Boedeker C."/>
            <person name="Pinto D."/>
            <person name="Vollmers J."/>
            <person name="Rivas-Marin E."/>
            <person name="Kohn T."/>
            <person name="Peeters S.H."/>
            <person name="Heuer A."/>
            <person name="Rast P."/>
            <person name="Oberbeckmann S."/>
            <person name="Bunk B."/>
            <person name="Jeske O."/>
            <person name="Meyerdierks A."/>
            <person name="Storesund J.E."/>
            <person name="Kallscheuer N."/>
            <person name="Luecker S."/>
            <person name="Lage O.M."/>
            <person name="Pohl T."/>
            <person name="Merkel B.J."/>
            <person name="Hornburger P."/>
            <person name="Mueller R.-W."/>
            <person name="Bruemmer F."/>
            <person name="Labrenz M."/>
            <person name="Spormann A.M."/>
            <person name="Op den Camp H."/>
            <person name="Overmann J."/>
            <person name="Amann R."/>
            <person name="Jetten M.S.M."/>
            <person name="Mascher T."/>
            <person name="Medema M.H."/>
            <person name="Devos D.P."/>
            <person name="Kaster A.-K."/>
            <person name="Ovreas L."/>
            <person name="Rohde M."/>
            <person name="Galperin M.Y."/>
            <person name="Jogler C."/>
        </authorList>
    </citation>
    <scope>NUCLEOTIDE SEQUENCE [LARGE SCALE GENOMIC DNA]</scope>
    <source>
        <strain evidence="4 5">Pan216</strain>
    </source>
</reference>
<name>A0A518B6M3_9BACT</name>
<evidence type="ECO:0000256" key="2">
    <source>
        <dbReference type="PIRSR" id="PIRSR014972-2"/>
    </source>
</evidence>
<keyword evidence="5" id="KW-1185">Reference proteome</keyword>
<evidence type="ECO:0000313" key="5">
    <source>
        <dbReference type="Proteomes" id="UP000317093"/>
    </source>
</evidence>
<dbReference type="SUPFAM" id="SSF54637">
    <property type="entry name" value="Thioesterase/thiol ester dehydrase-isomerase"/>
    <property type="match status" value="1"/>
</dbReference>
<evidence type="ECO:0000256" key="1">
    <source>
        <dbReference type="PIRSR" id="PIRSR014972-1"/>
    </source>
</evidence>
<proteinExistence type="predicted"/>
<feature type="active site" evidence="1">
    <location>
        <position position="36"/>
    </location>
</feature>
<feature type="binding site" evidence="2">
    <location>
        <position position="114"/>
    </location>
    <ligand>
        <name>substrate</name>
    </ligand>
</feature>